<evidence type="ECO:0000313" key="2">
    <source>
        <dbReference type="Proteomes" id="UP000010798"/>
    </source>
</evidence>
<gene>
    <name evidence="1" type="ordered locus">Sinac_1742</name>
</gene>
<sequence>MHLRGIVQTAALEETPPGSGTIEMILRVQGVGPGQPRKLIIPYSLLLQDESLDPDLISGRGFEADVEPAEQRWIVARIAFASRVLRQPE</sequence>
<dbReference type="HOGENOM" id="CLU_2452978_0_0_0"/>
<accession>L0DB96</accession>
<evidence type="ECO:0000313" key="1">
    <source>
        <dbReference type="EMBL" id="AGA26113.1"/>
    </source>
</evidence>
<proteinExistence type="predicted"/>
<dbReference type="EMBL" id="CP003364">
    <property type="protein sequence ID" value="AGA26113.1"/>
    <property type="molecule type" value="Genomic_DNA"/>
</dbReference>
<name>L0DB96_SINAD</name>
<organism evidence="1 2">
    <name type="scientific">Singulisphaera acidiphila (strain ATCC BAA-1392 / DSM 18658 / VKM B-2454 / MOB10)</name>
    <dbReference type="NCBI Taxonomy" id="886293"/>
    <lineage>
        <taxon>Bacteria</taxon>
        <taxon>Pseudomonadati</taxon>
        <taxon>Planctomycetota</taxon>
        <taxon>Planctomycetia</taxon>
        <taxon>Isosphaerales</taxon>
        <taxon>Isosphaeraceae</taxon>
        <taxon>Singulisphaera</taxon>
    </lineage>
</organism>
<reference evidence="1 2" key="1">
    <citation type="submission" date="2012-02" db="EMBL/GenBank/DDBJ databases">
        <title>Complete sequence of chromosome of Singulisphaera acidiphila DSM 18658.</title>
        <authorList>
            <consortium name="US DOE Joint Genome Institute (JGI-PGF)"/>
            <person name="Lucas S."/>
            <person name="Copeland A."/>
            <person name="Lapidus A."/>
            <person name="Glavina del Rio T."/>
            <person name="Dalin E."/>
            <person name="Tice H."/>
            <person name="Bruce D."/>
            <person name="Goodwin L."/>
            <person name="Pitluck S."/>
            <person name="Peters L."/>
            <person name="Ovchinnikova G."/>
            <person name="Chertkov O."/>
            <person name="Kyrpides N."/>
            <person name="Mavromatis K."/>
            <person name="Ivanova N."/>
            <person name="Brettin T."/>
            <person name="Detter J.C."/>
            <person name="Han C."/>
            <person name="Larimer F."/>
            <person name="Land M."/>
            <person name="Hauser L."/>
            <person name="Markowitz V."/>
            <person name="Cheng J.-F."/>
            <person name="Hugenholtz P."/>
            <person name="Woyke T."/>
            <person name="Wu D."/>
            <person name="Tindall B."/>
            <person name="Pomrenke H."/>
            <person name="Brambilla E."/>
            <person name="Klenk H.-P."/>
            <person name="Eisen J.A."/>
        </authorList>
    </citation>
    <scope>NUCLEOTIDE SEQUENCE [LARGE SCALE GENOMIC DNA]</scope>
    <source>
        <strain evidence="2">ATCC BAA-1392 / DSM 18658 / VKM B-2454 / MOB10</strain>
    </source>
</reference>
<dbReference type="KEGG" id="saci:Sinac_1742"/>
<dbReference type="OrthoDB" id="286700at2"/>
<dbReference type="RefSeq" id="WP_015245282.1">
    <property type="nucleotide sequence ID" value="NC_019892.1"/>
</dbReference>
<protein>
    <submittedName>
        <fullName evidence="1">Uncharacterized protein</fullName>
    </submittedName>
</protein>
<keyword evidence="2" id="KW-1185">Reference proteome</keyword>
<dbReference type="AlphaFoldDB" id="L0DB96"/>
<dbReference type="Proteomes" id="UP000010798">
    <property type="component" value="Chromosome"/>
</dbReference>